<evidence type="ECO:0000313" key="1">
    <source>
        <dbReference type="EMBL" id="GLZ78060.1"/>
    </source>
</evidence>
<dbReference type="AlphaFoldDB" id="A0A9W6SLE2"/>
<accession>A0A9W6SLE2</accession>
<protein>
    <submittedName>
        <fullName evidence="1">Uncharacterized protein</fullName>
    </submittedName>
</protein>
<dbReference type="Proteomes" id="UP001165079">
    <property type="component" value="Unassembled WGS sequence"/>
</dbReference>
<dbReference type="RefSeq" id="WP_285663236.1">
    <property type="nucleotide sequence ID" value="NZ_BSTX01000002.1"/>
</dbReference>
<comment type="caution">
    <text evidence="1">The sequence shown here is derived from an EMBL/GenBank/DDBJ whole genome shotgun (WGS) entry which is preliminary data.</text>
</comment>
<reference evidence="1" key="1">
    <citation type="submission" date="2023-03" db="EMBL/GenBank/DDBJ databases">
        <title>Actinorhabdospora filicis NBRC 111898.</title>
        <authorList>
            <person name="Ichikawa N."/>
            <person name="Sato H."/>
            <person name="Tonouchi N."/>
        </authorList>
    </citation>
    <scope>NUCLEOTIDE SEQUENCE</scope>
    <source>
        <strain evidence="1">NBRC 111898</strain>
    </source>
</reference>
<evidence type="ECO:0000313" key="2">
    <source>
        <dbReference type="Proteomes" id="UP001165079"/>
    </source>
</evidence>
<sequence>MIAQEVLDSTQSLGSYLVIQQLTDLKRMLAGQRTNTVVTSFLEYLDKALKARLRMYQWLSKGDRQH</sequence>
<keyword evidence="2" id="KW-1185">Reference proteome</keyword>
<organism evidence="1 2">
    <name type="scientific">Actinorhabdospora filicis</name>
    <dbReference type="NCBI Taxonomy" id="1785913"/>
    <lineage>
        <taxon>Bacteria</taxon>
        <taxon>Bacillati</taxon>
        <taxon>Actinomycetota</taxon>
        <taxon>Actinomycetes</taxon>
        <taxon>Micromonosporales</taxon>
        <taxon>Micromonosporaceae</taxon>
        <taxon>Actinorhabdospora</taxon>
    </lineage>
</organism>
<proteinExistence type="predicted"/>
<gene>
    <name evidence="1" type="ORF">Afil01_28670</name>
</gene>
<dbReference type="EMBL" id="BSTX01000002">
    <property type="protein sequence ID" value="GLZ78060.1"/>
    <property type="molecule type" value="Genomic_DNA"/>
</dbReference>
<name>A0A9W6SLE2_9ACTN</name>